<dbReference type="STRING" id="1267766.WYH_01120"/>
<dbReference type="Proteomes" id="UP000034392">
    <property type="component" value="Chromosome"/>
</dbReference>
<dbReference type="EMBL" id="CP011452">
    <property type="protein sequence ID" value="AKH42167.1"/>
    <property type="molecule type" value="Genomic_DNA"/>
</dbReference>
<organism evidence="2 3">
    <name type="scientific">Croceibacterium atlanticum</name>
    <dbReference type="NCBI Taxonomy" id="1267766"/>
    <lineage>
        <taxon>Bacteria</taxon>
        <taxon>Pseudomonadati</taxon>
        <taxon>Pseudomonadota</taxon>
        <taxon>Alphaproteobacteria</taxon>
        <taxon>Sphingomonadales</taxon>
        <taxon>Erythrobacteraceae</taxon>
        <taxon>Croceibacterium</taxon>
    </lineage>
</organism>
<dbReference type="PATRIC" id="fig|1267766.3.peg.1127"/>
<evidence type="ECO:0000313" key="2">
    <source>
        <dbReference type="EMBL" id="AKH42167.1"/>
    </source>
</evidence>
<accession>A0A0F7KSC2</accession>
<feature type="compositionally biased region" description="Polar residues" evidence="1">
    <location>
        <begin position="34"/>
        <end position="47"/>
    </location>
</feature>
<sequence>MRKLVVAGTAAMLLSACGSGESGTVQTEDGEVSYESSESDGQTSMQITGPDGEEVNISSGQGGEADMPAGFELYPGARVVSNTKINQGPAQGTMVMMQSSDAPAELVKFYREQAENAGIEIEMELKTGDGQMISGKDQTGTAFSFNANPAGEGTNGQLIVGSGMGS</sequence>
<name>A0A0F7KSC2_9SPHN</name>
<dbReference type="PROSITE" id="PS51257">
    <property type="entry name" value="PROKAR_LIPOPROTEIN"/>
    <property type="match status" value="1"/>
</dbReference>
<reference evidence="2" key="1">
    <citation type="submission" date="2015-05" db="EMBL/GenBank/DDBJ databases">
        <title>The complete genome of Altererythrobacter atlanticus strain 26DY36.</title>
        <authorList>
            <person name="Wu Y.-H."/>
            <person name="Cheng H."/>
            <person name="Wu X.-W."/>
        </authorList>
    </citation>
    <scope>NUCLEOTIDE SEQUENCE [LARGE SCALE GENOMIC DNA]</scope>
    <source>
        <strain evidence="2">26DY36</strain>
    </source>
</reference>
<evidence type="ECO:0000313" key="3">
    <source>
        <dbReference type="Proteomes" id="UP000034392"/>
    </source>
</evidence>
<feature type="region of interest" description="Disordered" evidence="1">
    <location>
        <begin position="19"/>
        <end position="70"/>
    </location>
</feature>
<protein>
    <submittedName>
        <fullName evidence="2">Uncharacterized protein</fullName>
    </submittedName>
</protein>
<gene>
    <name evidence="2" type="ORF">WYH_01120</name>
</gene>
<dbReference type="RefSeq" id="WP_046903045.1">
    <property type="nucleotide sequence ID" value="NZ_CP011452.2"/>
</dbReference>
<dbReference type="OrthoDB" id="7594608at2"/>
<evidence type="ECO:0000256" key="1">
    <source>
        <dbReference type="SAM" id="MobiDB-lite"/>
    </source>
</evidence>
<proteinExistence type="predicted"/>
<dbReference type="AlphaFoldDB" id="A0A0F7KSC2"/>
<dbReference type="KEGG" id="aay:WYH_01120"/>
<keyword evidence="3" id="KW-1185">Reference proteome</keyword>